<sequence>MGFGREDCESRVLVLGSDLVISELLDKFRSGYHFQGHRSTLFLTFNQKLRRQRKTGNRNGVKLRKLINLGENHTQDPLV</sequence>
<organism evidence="1 2">
    <name type="scientific">Acacia crassicarpa</name>
    <name type="common">northern wattle</name>
    <dbReference type="NCBI Taxonomy" id="499986"/>
    <lineage>
        <taxon>Eukaryota</taxon>
        <taxon>Viridiplantae</taxon>
        <taxon>Streptophyta</taxon>
        <taxon>Embryophyta</taxon>
        <taxon>Tracheophyta</taxon>
        <taxon>Spermatophyta</taxon>
        <taxon>Magnoliopsida</taxon>
        <taxon>eudicotyledons</taxon>
        <taxon>Gunneridae</taxon>
        <taxon>Pentapetalae</taxon>
        <taxon>rosids</taxon>
        <taxon>fabids</taxon>
        <taxon>Fabales</taxon>
        <taxon>Fabaceae</taxon>
        <taxon>Caesalpinioideae</taxon>
        <taxon>mimosoid clade</taxon>
        <taxon>Acacieae</taxon>
        <taxon>Acacia</taxon>
    </lineage>
</organism>
<name>A0AAE1JYQ9_9FABA</name>
<dbReference type="EMBL" id="JAWXYG010000010">
    <property type="protein sequence ID" value="KAK4260000.1"/>
    <property type="molecule type" value="Genomic_DNA"/>
</dbReference>
<keyword evidence="2" id="KW-1185">Reference proteome</keyword>
<comment type="caution">
    <text evidence="1">The sequence shown here is derived from an EMBL/GenBank/DDBJ whole genome shotgun (WGS) entry which is preliminary data.</text>
</comment>
<dbReference type="AlphaFoldDB" id="A0AAE1JYQ9"/>
<evidence type="ECO:0000313" key="2">
    <source>
        <dbReference type="Proteomes" id="UP001293593"/>
    </source>
</evidence>
<gene>
    <name evidence="1" type="ORF">QN277_003176</name>
</gene>
<accession>A0AAE1JYQ9</accession>
<evidence type="ECO:0000313" key="1">
    <source>
        <dbReference type="EMBL" id="KAK4260000.1"/>
    </source>
</evidence>
<dbReference type="Proteomes" id="UP001293593">
    <property type="component" value="Unassembled WGS sequence"/>
</dbReference>
<reference evidence="1" key="1">
    <citation type="submission" date="2023-10" db="EMBL/GenBank/DDBJ databases">
        <title>Chromosome-level genome of the transformable northern wattle, Acacia crassicarpa.</title>
        <authorList>
            <person name="Massaro I."/>
            <person name="Sinha N.R."/>
            <person name="Poethig S."/>
            <person name="Leichty A.R."/>
        </authorList>
    </citation>
    <scope>NUCLEOTIDE SEQUENCE</scope>
    <source>
        <strain evidence="1">Acra3RX</strain>
        <tissue evidence="1">Leaf</tissue>
    </source>
</reference>
<proteinExistence type="predicted"/>
<protein>
    <submittedName>
        <fullName evidence="1">Uncharacterized protein</fullName>
    </submittedName>
</protein>